<keyword evidence="1" id="KW-0433">Leucine-rich repeat</keyword>
<dbReference type="PaxDb" id="3880-AES79114"/>
<dbReference type="eggNOG" id="KOG0017">
    <property type="taxonomic scope" value="Eukaryota"/>
</dbReference>
<keyword evidence="2" id="KW-0677">Repeat</keyword>
<evidence type="ECO:0000256" key="1">
    <source>
        <dbReference type="ARBA" id="ARBA00022614"/>
    </source>
</evidence>
<dbReference type="GO" id="GO:0006952">
    <property type="term" value="P:defense response"/>
    <property type="evidence" value="ECO:0007669"/>
    <property type="project" value="InterPro"/>
</dbReference>
<evidence type="ECO:0000259" key="4">
    <source>
        <dbReference type="Pfam" id="PF23282"/>
    </source>
</evidence>
<dbReference type="InterPro" id="IPR002182">
    <property type="entry name" value="NB-ARC"/>
</dbReference>
<name>A0A072TZD8_MEDTR</name>
<dbReference type="Gene3D" id="3.40.50.300">
    <property type="entry name" value="P-loop containing nucleotide triphosphate hydrolases"/>
    <property type="match status" value="1"/>
</dbReference>
<dbReference type="InterPro" id="IPR058192">
    <property type="entry name" value="WHD_ROQ1-like"/>
</dbReference>
<reference evidence="5 7" key="1">
    <citation type="journal article" date="2011" name="Nature">
        <title>The Medicago genome provides insight into the evolution of rhizobial symbioses.</title>
        <authorList>
            <person name="Young N.D."/>
            <person name="Debelle F."/>
            <person name="Oldroyd G.E."/>
            <person name="Geurts R."/>
            <person name="Cannon S.B."/>
            <person name="Udvardi M.K."/>
            <person name="Benedito V.A."/>
            <person name="Mayer K.F."/>
            <person name="Gouzy J."/>
            <person name="Schoof H."/>
            <person name="Van de Peer Y."/>
            <person name="Proost S."/>
            <person name="Cook D.R."/>
            <person name="Meyers B.C."/>
            <person name="Spannagl M."/>
            <person name="Cheung F."/>
            <person name="De Mita S."/>
            <person name="Krishnakumar V."/>
            <person name="Gundlach H."/>
            <person name="Zhou S."/>
            <person name="Mudge J."/>
            <person name="Bharti A.K."/>
            <person name="Murray J.D."/>
            <person name="Naoumkina M.A."/>
            <person name="Rosen B."/>
            <person name="Silverstein K.A."/>
            <person name="Tang H."/>
            <person name="Rombauts S."/>
            <person name="Zhao P.X."/>
            <person name="Zhou P."/>
            <person name="Barbe V."/>
            <person name="Bardou P."/>
            <person name="Bechner M."/>
            <person name="Bellec A."/>
            <person name="Berger A."/>
            <person name="Berges H."/>
            <person name="Bidwell S."/>
            <person name="Bisseling T."/>
            <person name="Choisne N."/>
            <person name="Couloux A."/>
            <person name="Denny R."/>
            <person name="Deshpande S."/>
            <person name="Dai X."/>
            <person name="Doyle J.J."/>
            <person name="Dudez A.M."/>
            <person name="Farmer A.D."/>
            <person name="Fouteau S."/>
            <person name="Franken C."/>
            <person name="Gibelin C."/>
            <person name="Gish J."/>
            <person name="Goldstein S."/>
            <person name="Gonzalez A.J."/>
            <person name="Green P.J."/>
            <person name="Hallab A."/>
            <person name="Hartog M."/>
            <person name="Hua A."/>
            <person name="Humphray S.J."/>
            <person name="Jeong D.H."/>
            <person name="Jing Y."/>
            <person name="Jocker A."/>
            <person name="Kenton S.M."/>
            <person name="Kim D.J."/>
            <person name="Klee K."/>
            <person name="Lai H."/>
            <person name="Lang C."/>
            <person name="Lin S."/>
            <person name="Macmil S.L."/>
            <person name="Magdelenat G."/>
            <person name="Matthews L."/>
            <person name="McCorrison J."/>
            <person name="Monaghan E.L."/>
            <person name="Mun J.H."/>
            <person name="Najar F.Z."/>
            <person name="Nicholson C."/>
            <person name="Noirot C."/>
            <person name="O'Bleness M."/>
            <person name="Paule C.R."/>
            <person name="Poulain J."/>
            <person name="Prion F."/>
            <person name="Qin B."/>
            <person name="Qu C."/>
            <person name="Retzel E.F."/>
            <person name="Riddle C."/>
            <person name="Sallet E."/>
            <person name="Samain S."/>
            <person name="Samson N."/>
            <person name="Sanders I."/>
            <person name="Saurat O."/>
            <person name="Scarpelli C."/>
            <person name="Schiex T."/>
            <person name="Segurens B."/>
            <person name="Severin A.J."/>
            <person name="Sherrier D.J."/>
            <person name="Shi R."/>
            <person name="Sims S."/>
            <person name="Singer S.R."/>
            <person name="Sinharoy S."/>
            <person name="Sterck L."/>
            <person name="Viollet A."/>
            <person name="Wang B.B."/>
            <person name="Wang K."/>
            <person name="Wang M."/>
            <person name="Wang X."/>
            <person name="Warfsmann J."/>
            <person name="Weissenbach J."/>
            <person name="White D.D."/>
            <person name="White J.D."/>
            <person name="Wiley G.B."/>
            <person name="Wincker P."/>
            <person name="Xing Y."/>
            <person name="Yang L."/>
            <person name="Yao Z."/>
            <person name="Ying F."/>
            <person name="Zhai J."/>
            <person name="Zhou L."/>
            <person name="Zuber A."/>
            <person name="Denarie J."/>
            <person name="Dixon R.A."/>
            <person name="May G.D."/>
            <person name="Schwartz D.C."/>
            <person name="Rogers J."/>
            <person name="Quetier F."/>
            <person name="Town C.D."/>
            <person name="Roe B.A."/>
        </authorList>
    </citation>
    <scope>NUCLEOTIDE SEQUENCE [LARGE SCALE GENOMIC DNA]</scope>
    <source>
        <strain evidence="5">A17</strain>
        <strain evidence="6 7">cv. Jemalong A17</strain>
    </source>
</reference>
<evidence type="ECO:0000313" key="5">
    <source>
        <dbReference type="EMBL" id="KEH22566.1"/>
    </source>
</evidence>
<evidence type="ECO:0000313" key="6">
    <source>
        <dbReference type="EnsemblPlants" id="KEH22566"/>
    </source>
</evidence>
<dbReference type="EMBL" id="CM001223">
    <property type="protein sequence ID" value="KEH22566.1"/>
    <property type="molecule type" value="Genomic_DNA"/>
</dbReference>
<dbReference type="PANTHER" id="PTHR11017">
    <property type="entry name" value="LEUCINE-RICH REPEAT-CONTAINING PROTEIN"/>
    <property type="match status" value="1"/>
</dbReference>
<feature type="domain" description="Disease resistance protein Roq1-like winged-helix" evidence="4">
    <location>
        <begin position="273"/>
        <end position="337"/>
    </location>
</feature>
<dbReference type="Pfam" id="PF00931">
    <property type="entry name" value="NB-ARC"/>
    <property type="match status" value="1"/>
</dbReference>
<dbReference type="PRINTS" id="PR00364">
    <property type="entry name" value="DISEASERSIST"/>
</dbReference>
<evidence type="ECO:0000313" key="7">
    <source>
        <dbReference type="Proteomes" id="UP000002051"/>
    </source>
</evidence>
<reference evidence="5 7" key="2">
    <citation type="journal article" date="2014" name="BMC Genomics">
        <title>An improved genome release (version Mt4.0) for the model legume Medicago truncatula.</title>
        <authorList>
            <person name="Tang H."/>
            <person name="Krishnakumar V."/>
            <person name="Bidwell S."/>
            <person name="Rosen B."/>
            <person name="Chan A."/>
            <person name="Zhou S."/>
            <person name="Gentzbittel L."/>
            <person name="Childs K.L."/>
            <person name="Yandell M."/>
            <person name="Gundlach H."/>
            <person name="Mayer K.F."/>
            <person name="Schwartz D.C."/>
            <person name="Town C.D."/>
        </authorList>
    </citation>
    <scope>GENOME REANNOTATION</scope>
    <source>
        <strain evidence="5">A17</strain>
        <strain evidence="6 7">cv. Jemalong A17</strain>
    </source>
</reference>
<dbReference type="EnsemblPlants" id="KEH22566">
    <property type="protein sequence ID" value="KEH22566"/>
    <property type="gene ID" value="MTR_7g053620"/>
</dbReference>
<accession>A0A072TZD8</accession>
<keyword evidence="7" id="KW-1185">Reference proteome</keyword>
<dbReference type="InterPro" id="IPR044974">
    <property type="entry name" value="Disease_R_plants"/>
</dbReference>
<evidence type="ECO:0000259" key="3">
    <source>
        <dbReference type="Pfam" id="PF00931"/>
    </source>
</evidence>
<dbReference type="AlphaFoldDB" id="A0A072TZD8"/>
<dbReference type="InterPro" id="IPR027417">
    <property type="entry name" value="P-loop_NTPase"/>
</dbReference>
<dbReference type="Proteomes" id="UP000002051">
    <property type="component" value="Unassembled WGS sequence"/>
</dbReference>
<dbReference type="PANTHER" id="PTHR11017:SF271">
    <property type="entry name" value="DISEASE RESISTANCE PROTEIN (TIR-NBS-LRR CLASS) FAMILY"/>
    <property type="match status" value="1"/>
</dbReference>
<evidence type="ECO:0000256" key="2">
    <source>
        <dbReference type="ARBA" id="ARBA00022737"/>
    </source>
</evidence>
<gene>
    <name evidence="5" type="ordered locus">MTR_7g053620</name>
</gene>
<dbReference type="HOGENOM" id="CLU_001561_2_2_1"/>
<protein>
    <submittedName>
        <fullName evidence="5">Disease resistance protein (TIR-NBS-LRR class)</fullName>
    </submittedName>
</protein>
<dbReference type="GO" id="GO:0043531">
    <property type="term" value="F:ADP binding"/>
    <property type="evidence" value="ECO:0007669"/>
    <property type="project" value="InterPro"/>
</dbReference>
<dbReference type="SUPFAM" id="SSF52540">
    <property type="entry name" value="P-loop containing nucleoside triphosphate hydrolases"/>
    <property type="match status" value="1"/>
</dbReference>
<dbReference type="Pfam" id="PF23282">
    <property type="entry name" value="WHD_ROQ1"/>
    <property type="match status" value="1"/>
</dbReference>
<dbReference type="Gene3D" id="1.10.8.430">
    <property type="entry name" value="Helical domain of apoptotic protease-activating factors"/>
    <property type="match status" value="1"/>
</dbReference>
<organism evidence="5 7">
    <name type="scientific">Medicago truncatula</name>
    <name type="common">Barrel medic</name>
    <name type="synonym">Medicago tribuloides</name>
    <dbReference type="NCBI Taxonomy" id="3880"/>
    <lineage>
        <taxon>Eukaryota</taxon>
        <taxon>Viridiplantae</taxon>
        <taxon>Streptophyta</taxon>
        <taxon>Embryophyta</taxon>
        <taxon>Tracheophyta</taxon>
        <taxon>Spermatophyta</taxon>
        <taxon>Magnoliopsida</taxon>
        <taxon>eudicotyledons</taxon>
        <taxon>Gunneridae</taxon>
        <taxon>Pentapetalae</taxon>
        <taxon>rosids</taxon>
        <taxon>fabids</taxon>
        <taxon>Fabales</taxon>
        <taxon>Fabaceae</taxon>
        <taxon>Papilionoideae</taxon>
        <taxon>50 kb inversion clade</taxon>
        <taxon>NPAAA clade</taxon>
        <taxon>Hologalegina</taxon>
        <taxon>IRL clade</taxon>
        <taxon>Trifolieae</taxon>
        <taxon>Medicago</taxon>
    </lineage>
</organism>
<dbReference type="InterPro" id="IPR042197">
    <property type="entry name" value="Apaf_helical"/>
</dbReference>
<sequence>MFMASSSSSSSTNLFVADHPVGVESRVQEVIQLLNTEPSEETRVIGICGTGGIGKTTIAKAVYNKIHHHFEAKSFLLNVRQVWEQDNGEVSLQQQLLSDIYKTTDIKKIETVESGKMILQEMLPQKRMLLVVDNVNEQHQLDALCISCKWFGQGSIIIITTRHSYMLYYRVYKMEPMNIHESLELFSLYAFKQPNPIEDFADLSREVVMNCHGLPLSLEVIGSFLLTTRRKTEWNSVLEKLQQINRMYHLSHARVQEIIRISFHGLRDGDVENMFLDIALNLCGMDQDDVIKILKDSVYYSAEIRIRVLLQRRLVTVDSKNRICMYGPVQHFGRDINCNASFNV</sequence>
<proteinExistence type="predicted"/>
<feature type="domain" description="NB-ARC" evidence="3">
    <location>
        <begin position="24"/>
        <end position="193"/>
    </location>
</feature>
<reference evidence="6" key="3">
    <citation type="submission" date="2015-04" db="UniProtKB">
        <authorList>
            <consortium name="EnsemblPlants"/>
        </authorList>
    </citation>
    <scope>IDENTIFICATION</scope>
    <source>
        <strain evidence="6">cv. Jemalong A17</strain>
    </source>
</reference>